<dbReference type="RefSeq" id="WP_117315882.1">
    <property type="nucleotide sequence ID" value="NZ_CP031769.1"/>
</dbReference>
<dbReference type="KEGG" id="salm:D0Y50_05450"/>
<evidence type="ECO:0000313" key="2">
    <source>
        <dbReference type="EMBL" id="AXR05873.1"/>
    </source>
</evidence>
<dbReference type="EMBL" id="CP031769">
    <property type="protein sequence ID" value="AXR05873.1"/>
    <property type="molecule type" value="Genomic_DNA"/>
</dbReference>
<dbReference type="AlphaFoldDB" id="A0A346NK16"/>
<protein>
    <submittedName>
        <fullName evidence="2">Uncharacterized protein</fullName>
    </submittedName>
</protein>
<evidence type="ECO:0000256" key="1">
    <source>
        <dbReference type="SAM" id="MobiDB-lite"/>
    </source>
</evidence>
<keyword evidence="3" id="KW-1185">Reference proteome</keyword>
<gene>
    <name evidence="2" type="ORF">D0Y50_05450</name>
</gene>
<feature type="region of interest" description="Disordered" evidence="1">
    <location>
        <begin position="84"/>
        <end position="103"/>
    </location>
</feature>
<dbReference type="OrthoDB" id="9775296at2"/>
<sequence length="103" mass="11301">MQTDFIDVSSVGYGKVLALEHADAAATYKSQYNNYSHIQPDGPKKLAQLIVNTAVLGQRPARLVAGSDALSMSRDTLKNRMEELKKRADPAVSTDFQEAKSLF</sequence>
<evidence type="ECO:0000313" key="3">
    <source>
        <dbReference type="Proteomes" id="UP000262073"/>
    </source>
</evidence>
<accession>A0A346NK16</accession>
<proteinExistence type="predicted"/>
<reference evidence="2 3" key="1">
    <citation type="submission" date="2018-08" db="EMBL/GenBank/DDBJ databases">
        <title>Salinimonas sediminis sp. nov., a piezophilic bacterium isolated from a deep-sea sediment sample from the New Britain Trench.</title>
        <authorList>
            <person name="Cao J."/>
        </authorList>
    </citation>
    <scope>NUCLEOTIDE SEQUENCE [LARGE SCALE GENOMIC DNA]</scope>
    <source>
        <strain evidence="2 3">N102</strain>
    </source>
</reference>
<organism evidence="2 3">
    <name type="scientific">Salinimonas sediminis</name>
    <dbReference type="NCBI Taxonomy" id="2303538"/>
    <lineage>
        <taxon>Bacteria</taxon>
        <taxon>Pseudomonadati</taxon>
        <taxon>Pseudomonadota</taxon>
        <taxon>Gammaproteobacteria</taxon>
        <taxon>Alteromonadales</taxon>
        <taxon>Alteromonadaceae</taxon>
        <taxon>Alteromonas/Salinimonas group</taxon>
        <taxon>Salinimonas</taxon>
    </lineage>
</organism>
<name>A0A346NK16_9ALTE</name>
<dbReference type="Proteomes" id="UP000262073">
    <property type="component" value="Chromosome"/>
</dbReference>